<dbReference type="EMBL" id="JALBCA010000013">
    <property type="protein sequence ID" value="KAI2391194.1"/>
    <property type="molecule type" value="Genomic_DNA"/>
</dbReference>
<evidence type="ECO:0000313" key="1">
    <source>
        <dbReference type="EMBL" id="KAI2391194.1"/>
    </source>
</evidence>
<sequence>MATGTPSKEAIDEFVAITNTSRYEAECFLKAHNLDANQAVNAFFENPTRCQPERDWPITPLLQPEDFTYKNAQKSFHIEHDNSTFTAPPSRPPSRIGTNTSTEAERGDSDCNMTLEEQEDREMQQAVAASLGRDYDSEGQQSGTVSTHENQDQQFGPVPSNDASSWAITRCKPSPTTEVCVNPDPEGRKREDGMPAFLRPAEDAPYLAACLTILHEIPLAREELIARHRIEADYGHHPNWWNGVRALAKTSQPEDSRVLIETQRLMAFLDGTTRAFGSADVLAHRLLISDDVPDGLLADFLAKWQLEASPQHLDNSRDHRIFQSVVVQEYINSRIPLTKIPFSVADLGNDLEGGSTLYDVLDTNLWPDCTDGRGFDEAYMENVAPIFIMRISTCDERKPVGVKIPATWYSDRYLQSNLGFARTLRERRREANVKIKRLDKLIEKYSAGQMPNGETIPFTSLLESTATGAGIAMQKSCCTDALDDSIMAEKQALRTEASEKLINDLRAIAEKVEKKLSFLHEEKERVKSELQKFSRHLTVDDGKDGGPIHKYKLRGVCTQRHILYILKRIPEIESVKETFQDLTPEQEWQWWRISYSVDDAKEAASRRSKHELARSARDGSHYVLDSSKARVKLPDNTEVTGFTITTAREVEVLRAAKEESHTALLVYANEDAICQQQFDLPAPLQAFVDHDNQLFENEICTFNQALELEEKEDDSETVENIVLDQMDMDGVVQSEGDFPLTHPEELVDTVSNRRAPPSSRYCSIPAPIKEENEPQGG</sequence>
<gene>
    <name evidence="1" type="ORF">LOY88_001268</name>
</gene>
<accession>A0ACB8V2B5</accession>
<name>A0ACB8V2B5_9EURO</name>
<reference evidence="1" key="1">
    <citation type="journal article" date="2022" name="bioRxiv">
        <title>Population genetic analysis of Ophidiomyces ophidiicola, the causative agent of snake fungal disease, indicates recent introductions to the USA.</title>
        <authorList>
            <person name="Ladner J.T."/>
            <person name="Palmer J.M."/>
            <person name="Ettinger C.L."/>
            <person name="Stajich J.E."/>
            <person name="Farrell T.M."/>
            <person name="Glorioso B.M."/>
            <person name="Lawson B."/>
            <person name="Price S.J."/>
            <person name="Stengle A.G."/>
            <person name="Grear D.A."/>
            <person name="Lorch J.M."/>
        </authorList>
    </citation>
    <scope>NUCLEOTIDE SEQUENCE</scope>
    <source>
        <strain evidence="1">NWHC 24266-5</strain>
    </source>
</reference>
<protein>
    <submittedName>
        <fullName evidence="1">Uncharacterized protein</fullName>
    </submittedName>
</protein>
<proteinExistence type="predicted"/>
<comment type="caution">
    <text evidence="1">The sequence shown here is derived from an EMBL/GenBank/DDBJ whole genome shotgun (WGS) entry which is preliminary data.</text>
</comment>
<organism evidence="1">
    <name type="scientific">Ophidiomyces ophidiicola</name>
    <dbReference type="NCBI Taxonomy" id="1387563"/>
    <lineage>
        <taxon>Eukaryota</taxon>
        <taxon>Fungi</taxon>
        <taxon>Dikarya</taxon>
        <taxon>Ascomycota</taxon>
        <taxon>Pezizomycotina</taxon>
        <taxon>Eurotiomycetes</taxon>
        <taxon>Eurotiomycetidae</taxon>
        <taxon>Onygenales</taxon>
        <taxon>Onygenaceae</taxon>
        <taxon>Ophidiomyces</taxon>
    </lineage>
</organism>